<proteinExistence type="predicted"/>
<gene>
    <name evidence="1" type="ORF">T02_13945</name>
</gene>
<accession>A0A0V1LRH2</accession>
<organism evidence="1 2">
    <name type="scientific">Trichinella nativa</name>
    <dbReference type="NCBI Taxonomy" id="6335"/>
    <lineage>
        <taxon>Eukaryota</taxon>
        <taxon>Metazoa</taxon>
        <taxon>Ecdysozoa</taxon>
        <taxon>Nematoda</taxon>
        <taxon>Enoplea</taxon>
        <taxon>Dorylaimia</taxon>
        <taxon>Trichinellida</taxon>
        <taxon>Trichinellidae</taxon>
        <taxon>Trichinella</taxon>
    </lineage>
</organism>
<keyword evidence="2" id="KW-1185">Reference proteome</keyword>
<name>A0A0V1LRH2_9BILA</name>
<comment type="caution">
    <text evidence="1">The sequence shown here is derived from an EMBL/GenBank/DDBJ whole genome shotgun (WGS) entry which is preliminary data.</text>
</comment>
<dbReference type="Proteomes" id="UP000054721">
    <property type="component" value="Unassembled WGS sequence"/>
</dbReference>
<dbReference type="EMBL" id="JYDW01000012">
    <property type="protein sequence ID" value="KRZ62036.1"/>
    <property type="molecule type" value="Genomic_DNA"/>
</dbReference>
<reference evidence="1 2" key="1">
    <citation type="submission" date="2015-05" db="EMBL/GenBank/DDBJ databases">
        <title>Evolution of Trichinella species and genotypes.</title>
        <authorList>
            <person name="Korhonen P.K."/>
            <person name="Edoardo P."/>
            <person name="Giuseppe L.R."/>
            <person name="Gasser R.B."/>
        </authorList>
    </citation>
    <scope>NUCLEOTIDE SEQUENCE [LARGE SCALE GENOMIC DNA]</scope>
    <source>
        <strain evidence="1">ISS10</strain>
    </source>
</reference>
<evidence type="ECO:0000313" key="1">
    <source>
        <dbReference type="EMBL" id="KRZ62036.1"/>
    </source>
</evidence>
<sequence>MKLQLQHRQQLFSHVCFALLCCRMLRRGIESFFGRRVAFIIVKLLFRTNRAHNRQKDNSTVVVVVVVIDEKKSIETRRSIIELGVSSQSESLLKNQFRNK</sequence>
<dbReference type="AlphaFoldDB" id="A0A0V1LRH2"/>
<evidence type="ECO:0000313" key="2">
    <source>
        <dbReference type="Proteomes" id="UP000054721"/>
    </source>
</evidence>
<protein>
    <submittedName>
        <fullName evidence="1">Uncharacterized protein</fullName>
    </submittedName>
</protein>
<dbReference type="OrthoDB" id="275509at2759"/>